<keyword evidence="7 9" id="KW-0472">Membrane</keyword>
<feature type="transmembrane region" description="Helical" evidence="9">
    <location>
        <begin position="212"/>
        <end position="239"/>
    </location>
</feature>
<keyword evidence="6 9" id="KW-1133">Transmembrane helix</keyword>
<evidence type="ECO:0000256" key="9">
    <source>
        <dbReference type="SAM" id="Phobius"/>
    </source>
</evidence>
<name>A0A1V9A176_SACPI</name>
<evidence type="ECO:0000256" key="3">
    <source>
        <dbReference type="ARBA" id="ARBA00022676"/>
    </source>
</evidence>
<proteinExistence type="predicted"/>
<keyword evidence="3" id="KW-0328">Glycosyltransferase</keyword>
<feature type="transmembrane region" description="Helical" evidence="9">
    <location>
        <begin position="251"/>
        <end position="270"/>
    </location>
</feature>
<keyword evidence="11" id="KW-1185">Reference proteome</keyword>
<comment type="caution">
    <text evidence="10">The sequence shown here is derived from an EMBL/GenBank/DDBJ whole genome shotgun (WGS) entry which is preliminary data.</text>
</comment>
<accession>A0A1V9A176</accession>
<dbReference type="InterPro" id="IPR050297">
    <property type="entry name" value="LipidA_mod_glycosyltrf_83"/>
</dbReference>
<evidence type="ECO:0000313" key="10">
    <source>
        <dbReference type="EMBL" id="OQO90831.1"/>
    </source>
</evidence>
<feature type="transmembrane region" description="Helical" evidence="9">
    <location>
        <begin position="111"/>
        <end position="144"/>
    </location>
</feature>
<evidence type="ECO:0000313" key="11">
    <source>
        <dbReference type="Proteomes" id="UP000192591"/>
    </source>
</evidence>
<evidence type="ECO:0008006" key="12">
    <source>
        <dbReference type="Google" id="ProtNLM"/>
    </source>
</evidence>
<feature type="transmembrane region" description="Helical" evidence="9">
    <location>
        <begin position="405"/>
        <end position="427"/>
    </location>
</feature>
<gene>
    <name evidence="10" type="ORF">B1813_14995</name>
</gene>
<evidence type="ECO:0000256" key="7">
    <source>
        <dbReference type="ARBA" id="ARBA00023136"/>
    </source>
</evidence>
<evidence type="ECO:0000256" key="2">
    <source>
        <dbReference type="ARBA" id="ARBA00022475"/>
    </source>
</evidence>
<feature type="transmembrane region" description="Helical" evidence="9">
    <location>
        <begin position="320"/>
        <end position="338"/>
    </location>
</feature>
<feature type="transmembrane region" description="Helical" evidence="9">
    <location>
        <begin position="156"/>
        <end position="177"/>
    </location>
</feature>
<keyword evidence="4" id="KW-0808">Transferase</keyword>
<feature type="transmembrane region" description="Helical" evidence="9">
    <location>
        <begin position="374"/>
        <end position="393"/>
    </location>
</feature>
<evidence type="ECO:0000256" key="5">
    <source>
        <dbReference type="ARBA" id="ARBA00022692"/>
    </source>
</evidence>
<dbReference type="GO" id="GO:0009103">
    <property type="term" value="P:lipopolysaccharide biosynthetic process"/>
    <property type="evidence" value="ECO:0007669"/>
    <property type="project" value="UniProtKB-ARBA"/>
</dbReference>
<feature type="transmembrane region" description="Helical" evidence="9">
    <location>
        <begin position="46"/>
        <end position="68"/>
    </location>
</feature>
<feature type="region of interest" description="Disordered" evidence="8">
    <location>
        <begin position="1"/>
        <end position="40"/>
    </location>
</feature>
<dbReference type="GO" id="GO:0005886">
    <property type="term" value="C:plasma membrane"/>
    <property type="evidence" value="ECO:0007669"/>
    <property type="project" value="UniProtKB-SubCell"/>
</dbReference>
<dbReference type="PANTHER" id="PTHR33908">
    <property type="entry name" value="MANNOSYLTRANSFERASE YKCB-RELATED"/>
    <property type="match status" value="1"/>
</dbReference>
<dbReference type="Proteomes" id="UP000192591">
    <property type="component" value="Unassembled WGS sequence"/>
</dbReference>
<dbReference type="AlphaFoldDB" id="A0A1V9A176"/>
<protein>
    <recommendedName>
        <fullName evidence="12">Glycosyltransferase RgtA/B/C/D-like domain-containing protein</fullName>
    </recommendedName>
</protein>
<dbReference type="GO" id="GO:0016763">
    <property type="term" value="F:pentosyltransferase activity"/>
    <property type="evidence" value="ECO:0007669"/>
    <property type="project" value="TreeGrafter"/>
</dbReference>
<evidence type="ECO:0000256" key="6">
    <source>
        <dbReference type="ARBA" id="ARBA00022989"/>
    </source>
</evidence>
<feature type="compositionally biased region" description="Polar residues" evidence="8">
    <location>
        <begin position="29"/>
        <end position="39"/>
    </location>
</feature>
<organism evidence="10 11">
    <name type="scientific">Saccharomonospora piscinae</name>
    <dbReference type="NCBI Taxonomy" id="687388"/>
    <lineage>
        <taxon>Bacteria</taxon>
        <taxon>Bacillati</taxon>
        <taxon>Actinomycetota</taxon>
        <taxon>Actinomycetes</taxon>
        <taxon>Pseudonocardiales</taxon>
        <taxon>Pseudonocardiaceae</taxon>
        <taxon>Saccharomonospora</taxon>
    </lineage>
</organism>
<sequence length="721" mass="77130">MTAETDRQADQPGEPTPAEAPEPSESPTVSGARTPSPARSATRDRAAWLVGALALLLGSAFVAVDLAYNQGNLIAPIDDAYIHLQYASQLGSGHFFEYNTGDPVSTGASSLLYVFALGAAHALGFSGTALLAFAVALGLVCFAATALLTCRLGTALLGRAVGVWSGVLTAVSGPLLWGAASGMEVGLTALLVTASVLAFVRERPRARFTWTPVVAGLLALVRPEGLFFAAVLCVAMLWTLWRARALTPGRILASVVPLLVGVAQYVFFLLATGTLRANGVQSKSHLYDRPIFYPGEFVDRTFANIRIVVDHFTGLNNTDFTFPLALVFFLGGIAYLLVTRPEWRALCLAVAAGFAAVVVSAATLSTALLHELRYFQPFLPLFLVFAAAGGYALTRLVPREGPRRYALHAVLLVMLLFTVVATPTWAVRLGRQAATIRDTDVSVGAWVSGNLPEDAIVGVKDVGAIAYFGDRRVVDTIGLATNGMAEASNNGTGSLYEALRSLPEGERPTHFAVYEPWPGAAMRPFVDAGVFASPPLVTFSVRTPPDLNNRRIVPFTEMHVYAADWTLAGSGDRAPIPGRVRDQVNVGSLGSEDHHDYEVRSAVPGFQPNTVLRRQGDVVDSGRTIVGGERLTARGLIPGRPLTVATRVLSGAENREVRVRIDGRDAGVWRLPDSPDAWTTAEFTVPGELVTSPEATVELEPTRPLLSPHPEYTSFGYWFVQ</sequence>
<evidence type="ECO:0000256" key="8">
    <source>
        <dbReference type="SAM" id="MobiDB-lite"/>
    </source>
</evidence>
<feature type="transmembrane region" description="Helical" evidence="9">
    <location>
        <begin position="345"/>
        <end position="368"/>
    </location>
</feature>
<dbReference type="EMBL" id="MWIH01000006">
    <property type="protein sequence ID" value="OQO90831.1"/>
    <property type="molecule type" value="Genomic_DNA"/>
</dbReference>
<reference evidence="10 11" key="1">
    <citation type="submission" date="2017-02" db="EMBL/GenBank/DDBJ databases">
        <title>Draft genome of Saccharomonospora sp. 154.</title>
        <authorList>
            <person name="Alonso-Carmona G.S."/>
            <person name="De La Haba R."/>
            <person name="Vera-Gargallo B."/>
            <person name="Sandoval-Trujillo A.H."/>
            <person name="Ramirez-Duran N."/>
            <person name="Ventosa A."/>
        </authorList>
    </citation>
    <scope>NUCLEOTIDE SEQUENCE [LARGE SCALE GENOMIC DNA]</scope>
    <source>
        <strain evidence="10 11">LRS4.154</strain>
    </source>
</reference>
<dbReference type="PANTHER" id="PTHR33908:SF11">
    <property type="entry name" value="MEMBRANE PROTEIN"/>
    <property type="match status" value="1"/>
</dbReference>
<evidence type="ECO:0000256" key="4">
    <source>
        <dbReference type="ARBA" id="ARBA00022679"/>
    </source>
</evidence>
<dbReference type="RefSeq" id="WP_081192966.1">
    <property type="nucleotide sequence ID" value="NZ_MWIH01000006.1"/>
</dbReference>
<dbReference type="STRING" id="1962155.B1813_14995"/>
<keyword evidence="5 9" id="KW-0812">Transmembrane</keyword>
<comment type="subcellular location">
    <subcellularLocation>
        <location evidence="1">Cell membrane</location>
        <topology evidence="1">Multi-pass membrane protein</topology>
    </subcellularLocation>
</comment>
<keyword evidence="2" id="KW-1003">Cell membrane</keyword>
<evidence type="ECO:0000256" key="1">
    <source>
        <dbReference type="ARBA" id="ARBA00004651"/>
    </source>
</evidence>